<dbReference type="PROSITE" id="PS51196">
    <property type="entry name" value="SECA_MOTOR_DEAD"/>
    <property type="match status" value="1"/>
</dbReference>
<dbReference type="AlphaFoldDB" id="A0A7S0X2T1"/>
<dbReference type="SMART" id="SM00957">
    <property type="entry name" value="SecA_DEAD"/>
    <property type="match status" value="1"/>
</dbReference>
<feature type="domain" description="SecA family profile" evidence="14">
    <location>
        <begin position="64"/>
        <end position="799"/>
    </location>
</feature>
<evidence type="ECO:0000256" key="1">
    <source>
        <dbReference type="ARBA" id="ARBA00004170"/>
    </source>
</evidence>
<dbReference type="InterPro" id="IPR036266">
    <property type="entry name" value="SecA_Wing/Scaffold_sf"/>
</dbReference>
<dbReference type="GO" id="GO:0009941">
    <property type="term" value="C:chloroplast envelope"/>
    <property type="evidence" value="ECO:0007669"/>
    <property type="project" value="TreeGrafter"/>
</dbReference>
<dbReference type="GO" id="GO:0005524">
    <property type="term" value="F:ATP binding"/>
    <property type="evidence" value="ECO:0007669"/>
    <property type="project" value="UniProtKB-KW"/>
</dbReference>
<dbReference type="InterPro" id="IPR027417">
    <property type="entry name" value="P-loop_NTPase"/>
</dbReference>
<evidence type="ECO:0000259" key="14">
    <source>
        <dbReference type="PROSITE" id="PS51196"/>
    </source>
</evidence>
<evidence type="ECO:0000256" key="3">
    <source>
        <dbReference type="ARBA" id="ARBA00022448"/>
    </source>
</evidence>
<dbReference type="GO" id="GO:0016020">
    <property type="term" value="C:membrane"/>
    <property type="evidence" value="ECO:0007669"/>
    <property type="project" value="UniProtKB-SubCell"/>
</dbReference>
<dbReference type="PRINTS" id="PR00906">
    <property type="entry name" value="SECA"/>
</dbReference>
<dbReference type="Pfam" id="PF07517">
    <property type="entry name" value="SecA_DEAD"/>
    <property type="match status" value="1"/>
</dbReference>
<evidence type="ECO:0000256" key="9">
    <source>
        <dbReference type="ARBA" id="ARBA00023136"/>
    </source>
</evidence>
<sequence>MPDDDDTYDDDDEDDVTGGTGSAGRAASPFYTGSEGEEVPAFIANSRRRPQAADVLKNPVKFVGDVRRAIPSGASRSIDQKVRDVVVPCNRQDPAIRTLSGEQLRAKTVEFRRRLKGGKETLDDILVEAFVVVREAARRELNMRHFDVQLVGGALLHEGCICEMATGEGKTLTSTLPAYLNALTGKGVHIVTVNDYLARRDGEWMGRVHRSLGLTVGIVQNEMDEKERRAAYDADITYVTNQEVGFDYLRDNMAPNAEALVMKRLPNFAIVDEVDSVLVDEGKSPLLITGPAPEAEGELQKHTVASGVASQMKEGLDFTVDRKEKTADLTERGMMVAEQLLGVDDVWDSWDPWGRYVLLALKAKELYLRDTHYLVREGQVMIVDESTGRVQPNRRWSDNIHQAVEAKEGVEIKHENTTVASISYQCLFKLYRKLSGMTGTAQTESEELFYTYNLNVITVPTHRPNLRVDRPHAMFRSASARWNAVADLVVSCHWEGRPVLVGTTSVENSEYLSMLLSEYRWESQDGRKVLGVPHKLLNARPNLAAKEAEIVAQAGRAHAVTIATNMAGRGTDIVLGGNAPGLARLYLERLLLPKLSKGTAEADEAIEDNPMALVVMRTKTEGVVQAAVGLAFMTARADAAIPVSPESVFALVAAAVDYAEQISRGGVVAAAAEKLAADQEAAIGGPNPVVNSLRHAAVELLQDCEVQCKSEAELVRNEGGLQVIGTALHESRRIDKQLRGRAGRQGDPGSSIFCLSMEDDLMTVYCPGWASMSVWDWSGLDESTPLYSTVVDSQLETIQASIEDFHGTHRANTYETDRIIDGQRDAIYNVRRKVLLDGQQPLRTRLIRYIEWVVDDACERGAVHGATSIESWDIDEILRDLRTIFASRKDQWRNESGRAPGVFPHYLPGVTAAGIKQSLLDKSAMPPQMPMPNLEANPEIVQAAIQGVEVVDMTPRLDPAKVTDTEPEAAEECVAARVEARMFAVKGAASLEEVGRRGYNAGDARLLRTYLSEAAIALYLDRYSRLNQRYARTDLEAVERVWVLRAIDERWQRHLVEMQVLKNSVQIRAFGQLDPMEEYRVDGARAFVDMVGEMRRTTVAHVFFFVGSAVEPMMDFEEQEREQMTEKETKEMAEMDAVKSHEEAKMGIPGRVPIADFFDTTENEDFDTTEDPERVLVENARAAKRVLAKQRELIAEERDAGNADGGRGGE</sequence>
<comment type="catalytic activity">
    <reaction evidence="10">
        <text>ATP + H2O + chloroplast-proteinSide 1 = ADP + phosphate + chloroplast-proteinSide 2.</text>
        <dbReference type="EC" id="7.4.2.4"/>
    </reaction>
</comment>
<dbReference type="GO" id="GO:0016464">
    <property type="term" value="F:chloroplast protein-transporting ATPase activity"/>
    <property type="evidence" value="ECO:0007669"/>
    <property type="project" value="UniProtKB-EC"/>
</dbReference>
<dbReference type="Pfam" id="PF07516">
    <property type="entry name" value="SecA_SW"/>
    <property type="match status" value="1"/>
</dbReference>
<dbReference type="InterPro" id="IPR011115">
    <property type="entry name" value="SecA_DEAD"/>
</dbReference>
<dbReference type="SUPFAM" id="SSF52540">
    <property type="entry name" value="P-loop containing nucleoside triphosphate hydrolases"/>
    <property type="match status" value="2"/>
</dbReference>
<name>A0A7S0X2T1_9CHLO</name>
<organism evidence="15">
    <name type="scientific">Mantoniella antarctica</name>
    <dbReference type="NCBI Taxonomy" id="81844"/>
    <lineage>
        <taxon>Eukaryota</taxon>
        <taxon>Viridiplantae</taxon>
        <taxon>Chlorophyta</taxon>
        <taxon>Mamiellophyceae</taxon>
        <taxon>Mamiellales</taxon>
        <taxon>Mamiellaceae</taxon>
        <taxon>Mantoniella</taxon>
    </lineage>
</organism>
<keyword evidence="4 11" id="KW-0547">Nucleotide-binding</keyword>
<gene>
    <name evidence="15" type="ORF">MANT1106_LOCUS1263</name>
</gene>
<dbReference type="InterPro" id="IPR000185">
    <property type="entry name" value="SecA"/>
</dbReference>
<keyword evidence="7" id="KW-1278">Translocase</keyword>
<evidence type="ECO:0000256" key="6">
    <source>
        <dbReference type="ARBA" id="ARBA00022927"/>
    </source>
</evidence>
<dbReference type="Gene3D" id="1.10.3060.10">
    <property type="entry name" value="Helical scaffold and wing domains of SecA"/>
    <property type="match status" value="2"/>
</dbReference>
<evidence type="ECO:0000256" key="4">
    <source>
        <dbReference type="ARBA" id="ARBA00022741"/>
    </source>
</evidence>
<reference evidence="15" key="1">
    <citation type="submission" date="2021-01" db="EMBL/GenBank/DDBJ databases">
        <authorList>
            <person name="Corre E."/>
            <person name="Pelletier E."/>
            <person name="Niang G."/>
            <person name="Scheremetjew M."/>
            <person name="Finn R."/>
            <person name="Kale V."/>
            <person name="Holt S."/>
            <person name="Cochrane G."/>
            <person name="Meng A."/>
            <person name="Brown T."/>
            <person name="Cohen L."/>
        </authorList>
    </citation>
    <scope>NUCLEOTIDE SEQUENCE</scope>
    <source>
        <strain evidence="15">SL-175</strain>
    </source>
</reference>
<dbReference type="GO" id="GO:0006605">
    <property type="term" value="P:protein targeting"/>
    <property type="evidence" value="ECO:0007669"/>
    <property type="project" value="InterPro"/>
</dbReference>
<dbReference type="InterPro" id="IPR036670">
    <property type="entry name" value="SecA_X-link_sf"/>
</dbReference>
<dbReference type="Gene3D" id="3.90.1440.10">
    <property type="entry name" value="SecA, preprotein cross-linking domain"/>
    <property type="match status" value="1"/>
</dbReference>
<dbReference type="InterPro" id="IPR014001">
    <property type="entry name" value="Helicase_ATP-bd"/>
</dbReference>
<proteinExistence type="inferred from homology"/>
<dbReference type="PANTHER" id="PTHR30612">
    <property type="entry name" value="SECA INNER MEMBRANE COMPONENT OF SEC PROTEIN SECRETION SYSTEM"/>
    <property type="match status" value="1"/>
</dbReference>
<dbReference type="InterPro" id="IPR020937">
    <property type="entry name" value="SecA_CS"/>
</dbReference>
<protein>
    <recommendedName>
        <fullName evidence="11">Protein translocase subunit SecA</fullName>
    </recommendedName>
</protein>
<dbReference type="Gene3D" id="3.40.50.300">
    <property type="entry name" value="P-loop containing nucleotide triphosphate hydrolases"/>
    <property type="match status" value="2"/>
</dbReference>
<dbReference type="SUPFAM" id="SSF81767">
    <property type="entry name" value="Pre-protein crosslinking domain of SecA"/>
    <property type="match status" value="1"/>
</dbReference>
<dbReference type="PANTHER" id="PTHR30612:SF11">
    <property type="entry name" value="PROTEIN TRANSLOCASE SUBUNIT SECA2, CHLOROPLASTIC"/>
    <property type="match status" value="1"/>
</dbReference>
<keyword evidence="9" id="KW-0472">Membrane</keyword>
<dbReference type="PROSITE" id="PS01312">
    <property type="entry name" value="SECA"/>
    <property type="match status" value="1"/>
</dbReference>
<keyword evidence="3 11" id="KW-0813">Transport</keyword>
<evidence type="ECO:0000313" key="15">
    <source>
        <dbReference type="EMBL" id="CAD8698582.1"/>
    </source>
</evidence>
<dbReference type="SMART" id="SM00958">
    <property type="entry name" value="SecA_PP_bind"/>
    <property type="match status" value="1"/>
</dbReference>
<comment type="subcellular location">
    <subcellularLocation>
        <location evidence="1">Membrane</location>
        <topology evidence="1">Peripheral membrane protein</topology>
    </subcellularLocation>
</comment>
<evidence type="ECO:0000256" key="2">
    <source>
        <dbReference type="ARBA" id="ARBA00007650"/>
    </source>
</evidence>
<keyword evidence="5 11" id="KW-0067">ATP-binding</keyword>
<dbReference type="HAMAP" id="MF_01382">
    <property type="entry name" value="SecA"/>
    <property type="match status" value="1"/>
</dbReference>
<dbReference type="PROSITE" id="PS51192">
    <property type="entry name" value="HELICASE_ATP_BIND_1"/>
    <property type="match status" value="1"/>
</dbReference>
<dbReference type="CDD" id="cd17928">
    <property type="entry name" value="DEXDc_SecA"/>
    <property type="match status" value="1"/>
</dbReference>
<dbReference type="SUPFAM" id="SSF81886">
    <property type="entry name" value="Helical scaffold and wing domains of SecA"/>
    <property type="match status" value="2"/>
</dbReference>
<dbReference type="NCBIfam" id="TIGR00963">
    <property type="entry name" value="secA"/>
    <property type="match status" value="1"/>
</dbReference>
<dbReference type="InterPro" id="IPR044722">
    <property type="entry name" value="SecA_SF2_C"/>
</dbReference>
<dbReference type="Pfam" id="PF21090">
    <property type="entry name" value="P-loop_SecA"/>
    <property type="match status" value="1"/>
</dbReference>
<dbReference type="InterPro" id="IPR011116">
    <property type="entry name" value="SecA_Wing/Scaffold"/>
</dbReference>
<dbReference type="InterPro" id="IPR014018">
    <property type="entry name" value="SecA_motor_DEAD"/>
</dbReference>
<dbReference type="Pfam" id="PF01043">
    <property type="entry name" value="SecA_PP_bind"/>
    <property type="match status" value="1"/>
</dbReference>
<evidence type="ECO:0000256" key="5">
    <source>
        <dbReference type="ARBA" id="ARBA00022840"/>
    </source>
</evidence>
<keyword evidence="6 11" id="KW-0653">Protein transport</keyword>
<comment type="similarity">
    <text evidence="2 11">Belongs to the SecA family.</text>
</comment>
<accession>A0A7S0X2T1</accession>
<evidence type="ECO:0000256" key="10">
    <source>
        <dbReference type="ARBA" id="ARBA00034043"/>
    </source>
</evidence>
<feature type="compositionally biased region" description="Acidic residues" evidence="12">
    <location>
        <begin position="1"/>
        <end position="16"/>
    </location>
</feature>
<dbReference type="GO" id="GO:0006886">
    <property type="term" value="P:intracellular protein transport"/>
    <property type="evidence" value="ECO:0007669"/>
    <property type="project" value="InterPro"/>
</dbReference>
<evidence type="ECO:0000259" key="13">
    <source>
        <dbReference type="PROSITE" id="PS51192"/>
    </source>
</evidence>
<evidence type="ECO:0000256" key="12">
    <source>
        <dbReference type="SAM" id="MobiDB-lite"/>
    </source>
</evidence>
<dbReference type="InterPro" id="IPR011130">
    <property type="entry name" value="SecA_preprotein_X-link_dom"/>
</dbReference>
<keyword evidence="8 11" id="KW-0811">Translocation</keyword>
<feature type="domain" description="Helicase ATP-binding" evidence="13">
    <location>
        <begin position="151"/>
        <end position="310"/>
    </location>
</feature>
<dbReference type="FunFam" id="3.90.1440.10:FF:000003">
    <property type="entry name" value="Preprotein translocase SecA subunit"/>
    <property type="match status" value="1"/>
</dbReference>
<evidence type="ECO:0000256" key="7">
    <source>
        <dbReference type="ARBA" id="ARBA00022967"/>
    </source>
</evidence>
<dbReference type="EMBL" id="HBFC01002444">
    <property type="protein sequence ID" value="CAD8698582.1"/>
    <property type="molecule type" value="Transcribed_RNA"/>
</dbReference>
<feature type="region of interest" description="Disordered" evidence="12">
    <location>
        <begin position="1"/>
        <end position="35"/>
    </location>
</feature>
<evidence type="ECO:0000256" key="11">
    <source>
        <dbReference type="RuleBase" id="RU003874"/>
    </source>
</evidence>
<dbReference type="GO" id="GO:0017038">
    <property type="term" value="P:protein import"/>
    <property type="evidence" value="ECO:0007669"/>
    <property type="project" value="InterPro"/>
</dbReference>
<evidence type="ECO:0000256" key="8">
    <source>
        <dbReference type="ARBA" id="ARBA00023010"/>
    </source>
</evidence>